<accession>A0A2S8AEQ0</accession>
<sequence>MQREIVFSEKDKENAEYLTIYASKILGDAKPDTENKINTFTYPFTVYPYYKDVFEIYPFTVYPYYKDVFEIVDTDEEYGLLRGEQIGNYSLNGKPKWGNSNIASANYIENAFFTPLETYESIFKTYWHKINTSM</sequence>
<protein>
    <submittedName>
        <fullName evidence="1">Uncharacterized protein</fullName>
    </submittedName>
</protein>
<evidence type="ECO:0000313" key="1">
    <source>
        <dbReference type="EMBL" id="PQL93491.1"/>
    </source>
</evidence>
<name>A0A2S8AEQ0_9FLAO</name>
<evidence type="ECO:0000313" key="2">
    <source>
        <dbReference type="Proteomes" id="UP000238042"/>
    </source>
</evidence>
<comment type="caution">
    <text evidence="1">The sequence shown here is derived from an EMBL/GenBank/DDBJ whole genome shotgun (WGS) entry which is preliminary data.</text>
</comment>
<dbReference type="RefSeq" id="WP_105246503.1">
    <property type="nucleotide sequence ID" value="NZ_PSZM01000034.1"/>
</dbReference>
<reference evidence="1 2" key="1">
    <citation type="submission" date="2018-02" db="EMBL/GenBank/DDBJ databases">
        <title>Genome sequences of Apibacter spp., gut symbionts of Asian honey bees.</title>
        <authorList>
            <person name="Kwong W.K."/>
            <person name="Steele M.I."/>
            <person name="Moran N.A."/>
        </authorList>
    </citation>
    <scope>NUCLEOTIDE SEQUENCE [LARGE SCALE GENOMIC DNA]</scope>
    <source>
        <strain evidence="2">wkB301</strain>
    </source>
</reference>
<proteinExistence type="predicted"/>
<dbReference type="OrthoDB" id="1433107at2"/>
<dbReference type="EMBL" id="PSZM01000034">
    <property type="protein sequence ID" value="PQL93491.1"/>
    <property type="molecule type" value="Genomic_DNA"/>
</dbReference>
<dbReference type="AlphaFoldDB" id="A0A2S8AEQ0"/>
<dbReference type="Proteomes" id="UP000238042">
    <property type="component" value="Unassembled WGS sequence"/>
</dbReference>
<organism evidence="1 2">
    <name type="scientific">Apibacter adventoris</name>
    <dbReference type="NCBI Taxonomy" id="1679466"/>
    <lineage>
        <taxon>Bacteria</taxon>
        <taxon>Pseudomonadati</taxon>
        <taxon>Bacteroidota</taxon>
        <taxon>Flavobacteriia</taxon>
        <taxon>Flavobacteriales</taxon>
        <taxon>Weeksellaceae</taxon>
        <taxon>Apibacter</taxon>
    </lineage>
</organism>
<keyword evidence="2" id="KW-1185">Reference proteome</keyword>
<gene>
    <name evidence="1" type="ORF">C4S77_04935</name>
</gene>